<dbReference type="SUPFAM" id="SSF48264">
    <property type="entry name" value="Cytochrome P450"/>
    <property type="match status" value="1"/>
</dbReference>
<name>A0A4Z0YK23_9PEZI</name>
<sequence length="405" mass="45655">MDLMGALRSIGTYAIAAFTTSVRNSPSQEVPWAMTTLASSHVRAFPGPLLAKVSDAYNGYFAFTKRLHLTTIEDHSTYGPVMRHGPNKLLFNSATALHDIYDNDKPVKSFINSAILQASGVYSLFTVIDKEHHRTKRRIAGSSVNERSMRLFEPTMVQQIDLFIKLLLVSAKESTPVNVTERVTYLACDLIALLSLGFPLKLQTDPAYRFMVPGMFCANHLANTRMQWFRLHQLRLFSLLNYFATDTRERYKRLMEKMVKTRLSEDKDARNDLFSIVSNASSEGENIRVSDIWTEAMSFFPAASETPESQRNLMHEAFTPFSIGYRGCAGKAMAYLETSLVIAKTLWYFDFKLEPKQLGKVGGGTPGRTDGRGRPDEYQLYDVIAGEHDGPYLVFSTRDNSCVDL</sequence>
<dbReference type="GO" id="GO:0016705">
    <property type="term" value="F:oxidoreductase activity, acting on paired donors, with incorporation or reduction of molecular oxygen"/>
    <property type="evidence" value="ECO:0007669"/>
    <property type="project" value="InterPro"/>
</dbReference>
<organism evidence="7 8">
    <name type="scientific">Xylaria hypoxylon</name>
    <dbReference type="NCBI Taxonomy" id="37992"/>
    <lineage>
        <taxon>Eukaryota</taxon>
        <taxon>Fungi</taxon>
        <taxon>Dikarya</taxon>
        <taxon>Ascomycota</taxon>
        <taxon>Pezizomycotina</taxon>
        <taxon>Sordariomycetes</taxon>
        <taxon>Xylariomycetidae</taxon>
        <taxon>Xylariales</taxon>
        <taxon>Xylariaceae</taxon>
        <taxon>Xylaria</taxon>
    </lineage>
</organism>
<evidence type="ECO:0000313" key="7">
    <source>
        <dbReference type="EMBL" id="TGJ79585.1"/>
    </source>
</evidence>
<gene>
    <name evidence="7" type="ORF">E0Z10_g9176</name>
</gene>
<keyword evidence="6" id="KW-0560">Oxidoreductase</keyword>
<accession>A0A4Z0YK23</accession>
<keyword evidence="5 6" id="KW-0408">Iron</keyword>
<dbReference type="AlphaFoldDB" id="A0A4Z0YK23"/>
<keyword evidence="4 6" id="KW-0479">Metal-binding</keyword>
<comment type="similarity">
    <text evidence="2 6">Belongs to the cytochrome P450 family.</text>
</comment>
<keyword evidence="8" id="KW-1185">Reference proteome</keyword>
<evidence type="ECO:0000256" key="5">
    <source>
        <dbReference type="ARBA" id="ARBA00023004"/>
    </source>
</evidence>
<dbReference type="InterPro" id="IPR050121">
    <property type="entry name" value="Cytochrome_P450_monoxygenase"/>
</dbReference>
<dbReference type="GO" id="GO:0004497">
    <property type="term" value="F:monooxygenase activity"/>
    <property type="evidence" value="ECO:0007669"/>
    <property type="project" value="UniProtKB-KW"/>
</dbReference>
<protein>
    <recommendedName>
        <fullName evidence="9">Cytochrome P450</fullName>
    </recommendedName>
</protein>
<dbReference type="Pfam" id="PF00067">
    <property type="entry name" value="p450"/>
    <property type="match status" value="2"/>
</dbReference>
<evidence type="ECO:0008006" key="9">
    <source>
        <dbReference type="Google" id="ProtNLM"/>
    </source>
</evidence>
<dbReference type="STRING" id="37992.A0A4Z0YK23"/>
<dbReference type="GO" id="GO:0020037">
    <property type="term" value="F:heme binding"/>
    <property type="evidence" value="ECO:0007669"/>
    <property type="project" value="InterPro"/>
</dbReference>
<dbReference type="Gene3D" id="1.10.630.10">
    <property type="entry name" value="Cytochrome P450"/>
    <property type="match status" value="2"/>
</dbReference>
<dbReference type="InterPro" id="IPR001128">
    <property type="entry name" value="Cyt_P450"/>
</dbReference>
<evidence type="ECO:0000256" key="1">
    <source>
        <dbReference type="ARBA" id="ARBA00001971"/>
    </source>
</evidence>
<dbReference type="OrthoDB" id="1470350at2759"/>
<comment type="cofactor">
    <cofactor evidence="1">
        <name>heme</name>
        <dbReference type="ChEBI" id="CHEBI:30413"/>
    </cofactor>
</comment>
<dbReference type="PROSITE" id="PS00086">
    <property type="entry name" value="CYTOCHROME_P450"/>
    <property type="match status" value="1"/>
</dbReference>
<reference evidence="7 8" key="1">
    <citation type="submission" date="2019-03" db="EMBL/GenBank/DDBJ databases">
        <title>Draft genome sequence of Xylaria hypoxylon DSM 108379, a ubiquitous saprotrophic-parasitic fungi on hardwood.</title>
        <authorList>
            <person name="Buettner E."/>
            <person name="Leonhardt S."/>
            <person name="Gebauer A.M."/>
            <person name="Liers C."/>
            <person name="Hofrichter M."/>
            <person name="Kellner H."/>
        </authorList>
    </citation>
    <scope>NUCLEOTIDE SEQUENCE [LARGE SCALE GENOMIC DNA]</scope>
    <source>
        <strain evidence="7 8">DSM 108379</strain>
    </source>
</reference>
<dbReference type="PANTHER" id="PTHR24305">
    <property type="entry name" value="CYTOCHROME P450"/>
    <property type="match status" value="1"/>
</dbReference>
<evidence type="ECO:0000256" key="3">
    <source>
        <dbReference type="ARBA" id="ARBA00022617"/>
    </source>
</evidence>
<evidence type="ECO:0000256" key="2">
    <source>
        <dbReference type="ARBA" id="ARBA00010617"/>
    </source>
</evidence>
<dbReference type="GO" id="GO:0005506">
    <property type="term" value="F:iron ion binding"/>
    <property type="evidence" value="ECO:0007669"/>
    <property type="project" value="InterPro"/>
</dbReference>
<comment type="caution">
    <text evidence="7">The sequence shown here is derived from an EMBL/GenBank/DDBJ whole genome shotgun (WGS) entry which is preliminary data.</text>
</comment>
<dbReference type="InterPro" id="IPR036396">
    <property type="entry name" value="Cyt_P450_sf"/>
</dbReference>
<keyword evidence="3 6" id="KW-0349">Heme</keyword>
<keyword evidence="6" id="KW-0503">Monooxygenase</keyword>
<dbReference type="PANTHER" id="PTHR24305:SF166">
    <property type="entry name" value="CYTOCHROME P450 12A4, MITOCHONDRIAL-RELATED"/>
    <property type="match status" value="1"/>
</dbReference>
<evidence type="ECO:0000313" key="8">
    <source>
        <dbReference type="Proteomes" id="UP000297716"/>
    </source>
</evidence>
<dbReference type="EMBL" id="SKBN01000276">
    <property type="protein sequence ID" value="TGJ79585.1"/>
    <property type="molecule type" value="Genomic_DNA"/>
</dbReference>
<proteinExistence type="inferred from homology"/>
<evidence type="ECO:0000256" key="4">
    <source>
        <dbReference type="ARBA" id="ARBA00022723"/>
    </source>
</evidence>
<dbReference type="Proteomes" id="UP000297716">
    <property type="component" value="Unassembled WGS sequence"/>
</dbReference>
<dbReference type="InterPro" id="IPR017972">
    <property type="entry name" value="Cyt_P450_CS"/>
</dbReference>
<evidence type="ECO:0000256" key="6">
    <source>
        <dbReference type="RuleBase" id="RU000461"/>
    </source>
</evidence>